<dbReference type="OrthoDB" id="623670at2759"/>
<dbReference type="EMBL" id="GL883092">
    <property type="protein sequence ID" value="EGG11541.1"/>
    <property type="molecule type" value="Genomic_DNA"/>
</dbReference>
<dbReference type="Proteomes" id="UP000001072">
    <property type="component" value="Unassembled WGS sequence"/>
</dbReference>
<dbReference type="VEuPathDB" id="FungiDB:MELLADRAFT_102573"/>
<dbReference type="InterPro" id="IPR051477">
    <property type="entry name" value="Expansin_CellWall"/>
</dbReference>
<dbReference type="PANTHER" id="PTHR31836">
    <property type="match status" value="1"/>
</dbReference>
<name>F4R776_MELLP</name>
<sequence length="253" mass="27318">MRFITSTYVFACAMLANLVASIPSAQDFPMTSLTHTLKTRDANGPSIGKKFKNSQGTYWNGSKWVGHCLFQDWPQPAGLPYAAVATNLYGNAAYCGSCIKVTPAGKTGPSKIAMINDQCPDCPNNALDMSPDLYNAVMGNAPGRTGISHFDWEIVQCPIPPSNMKLISKDGASKWHLSLQIAGTITPVVNVSIKPEGKDWQVASRRDYNYWELSEGAAGEQPDVRVTCASGKTVLVNKVKITSRNIVNANGNC</sequence>
<evidence type="ECO:0000256" key="1">
    <source>
        <dbReference type="ARBA" id="ARBA00022729"/>
    </source>
</evidence>
<dbReference type="InterPro" id="IPR049818">
    <property type="entry name" value="Expansin_EXLX1-like"/>
</dbReference>
<evidence type="ECO:0000256" key="2">
    <source>
        <dbReference type="SAM" id="SignalP"/>
    </source>
</evidence>
<feature type="chain" id="PRO_5003321395" evidence="2">
    <location>
        <begin position="22"/>
        <end position="253"/>
    </location>
</feature>
<keyword evidence="1 2" id="KW-0732">Signal</keyword>
<gene>
    <name evidence="3" type="ORF">MELLADRAFT_102573</name>
</gene>
<accession>F4R776</accession>
<organism evidence="4">
    <name type="scientific">Melampsora larici-populina (strain 98AG31 / pathotype 3-4-7)</name>
    <name type="common">Poplar leaf rust fungus</name>
    <dbReference type="NCBI Taxonomy" id="747676"/>
    <lineage>
        <taxon>Eukaryota</taxon>
        <taxon>Fungi</taxon>
        <taxon>Dikarya</taxon>
        <taxon>Basidiomycota</taxon>
        <taxon>Pucciniomycotina</taxon>
        <taxon>Pucciniomycetes</taxon>
        <taxon>Pucciniales</taxon>
        <taxon>Melampsoraceae</taxon>
        <taxon>Melampsora</taxon>
    </lineage>
</organism>
<dbReference type="RefSeq" id="XP_007405176.1">
    <property type="nucleotide sequence ID" value="XM_007405114.1"/>
</dbReference>
<dbReference type="GeneID" id="18921714"/>
<dbReference type="SUPFAM" id="SSF49590">
    <property type="entry name" value="PHL pollen allergen"/>
    <property type="match status" value="1"/>
</dbReference>
<evidence type="ECO:0000313" key="3">
    <source>
        <dbReference type="EMBL" id="EGG11541.1"/>
    </source>
</evidence>
<proteinExistence type="predicted"/>
<dbReference type="InterPro" id="IPR036749">
    <property type="entry name" value="Expansin_CBD_sf"/>
</dbReference>
<dbReference type="PANTHER" id="PTHR31836:SF21">
    <property type="entry name" value="EXPANSIN-LIKE PROTEIN 7"/>
    <property type="match status" value="1"/>
</dbReference>
<dbReference type="SUPFAM" id="SSF50685">
    <property type="entry name" value="Barwin-like endoglucanases"/>
    <property type="match status" value="1"/>
</dbReference>
<dbReference type="Gene3D" id="2.40.40.10">
    <property type="entry name" value="RlpA-like domain"/>
    <property type="match status" value="1"/>
</dbReference>
<dbReference type="Gene3D" id="2.60.40.760">
    <property type="entry name" value="Expansin, cellulose-binding-like domain"/>
    <property type="match status" value="1"/>
</dbReference>
<dbReference type="InParanoid" id="F4R776"/>
<dbReference type="CDD" id="cd22271">
    <property type="entry name" value="DPBB_EXP_N-like"/>
    <property type="match status" value="1"/>
</dbReference>
<keyword evidence="4" id="KW-1185">Reference proteome</keyword>
<protein>
    <submittedName>
        <fullName evidence="3">Secreted protein</fullName>
    </submittedName>
</protein>
<feature type="signal peptide" evidence="2">
    <location>
        <begin position="1"/>
        <end position="21"/>
    </location>
</feature>
<reference evidence="4" key="1">
    <citation type="journal article" date="2011" name="Proc. Natl. Acad. Sci. U.S.A.">
        <title>Obligate biotrophy features unraveled by the genomic analysis of rust fungi.</title>
        <authorList>
            <person name="Duplessis S."/>
            <person name="Cuomo C.A."/>
            <person name="Lin Y.-C."/>
            <person name="Aerts A."/>
            <person name="Tisserant E."/>
            <person name="Veneault-Fourrey C."/>
            <person name="Joly D.L."/>
            <person name="Hacquard S."/>
            <person name="Amselem J."/>
            <person name="Cantarel B.L."/>
            <person name="Chiu R."/>
            <person name="Coutinho P.M."/>
            <person name="Feau N."/>
            <person name="Field M."/>
            <person name="Frey P."/>
            <person name="Gelhaye E."/>
            <person name="Goldberg J."/>
            <person name="Grabherr M.G."/>
            <person name="Kodira C.D."/>
            <person name="Kohler A."/>
            <person name="Kuees U."/>
            <person name="Lindquist E.A."/>
            <person name="Lucas S.M."/>
            <person name="Mago R."/>
            <person name="Mauceli E."/>
            <person name="Morin E."/>
            <person name="Murat C."/>
            <person name="Pangilinan J.L."/>
            <person name="Park R."/>
            <person name="Pearson M."/>
            <person name="Quesneville H."/>
            <person name="Rouhier N."/>
            <person name="Sakthikumar S."/>
            <person name="Salamov A.A."/>
            <person name="Schmutz J."/>
            <person name="Selles B."/>
            <person name="Shapiro H."/>
            <person name="Tanguay P."/>
            <person name="Tuskan G.A."/>
            <person name="Henrissat B."/>
            <person name="Van de Peer Y."/>
            <person name="Rouze P."/>
            <person name="Ellis J.G."/>
            <person name="Dodds P.N."/>
            <person name="Schein J.E."/>
            <person name="Zhong S."/>
            <person name="Hamelin R.C."/>
            <person name="Grigoriev I.V."/>
            <person name="Szabo L.J."/>
            <person name="Martin F."/>
        </authorList>
    </citation>
    <scope>NUCLEOTIDE SEQUENCE [LARGE SCALE GENOMIC DNA]</scope>
    <source>
        <strain evidence="4">98AG31 / pathotype 3-4-7</strain>
    </source>
</reference>
<dbReference type="AlphaFoldDB" id="F4R776"/>
<dbReference type="NCBIfam" id="NF041144">
    <property type="entry name" value="expansin_EXLX1"/>
    <property type="match status" value="1"/>
</dbReference>
<dbReference type="HOGENOM" id="CLU_026963_3_0_1"/>
<evidence type="ECO:0000313" key="4">
    <source>
        <dbReference type="Proteomes" id="UP000001072"/>
    </source>
</evidence>
<dbReference type="eggNOG" id="ENOG502S9P9">
    <property type="taxonomic scope" value="Eukaryota"/>
</dbReference>
<dbReference type="KEGG" id="mlr:MELLADRAFT_102573"/>
<dbReference type="InterPro" id="IPR036908">
    <property type="entry name" value="RlpA-like_sf"/>
</dbReference>